<dbReference type="InterPro" id="IPR023214">
    <property type="entry name" value="HAD_sf"/>
</dbReference>
<dbReference type="RefSeq" id="WP_338686954.1">
    <property type="nucleotide sequence ID" value="NZ_AP024702.1"/>
</dbReference>
<dbReference type="Proteomes" id="UP001374893">
    <property type="component" value="Chromosome"/>
</dbReference>
<dbReference type="Pfam" id="PF12156">
    <property type="entry name" value="ATPase-cat_bd"/>
    <property type="match status" value="1"/>
</dbReference>
<evidence type="ECO:0000256" key="10">
    <source>
        <dbReference type="ARBA" id="ARBA00022989"/>
    </source>
</evidence>
<dbReference type="Gene3D" id="3.30.70.100">
    <property type="match status" value="1"/>
</dbReference>
<keyword evidence="18" id="KW-1185">Reference proteome</keyword>
<dbReference type="PANTHER" id="PTHR43520">
    <property type="entry name" value="ATP7, ISOFORM B"/>
    <property type="match status" value="1"/>
</dbReference>
<comment type="subcellular location">
    <subcellularLocation>
        <location evidence="1">Cell membrane</location>
        <topology evidence="1">Multi-pass membrane protein</topology>
    </subcellularLocation>
</comment>
<keyword evidence="8" id="KW-0460">Magnesium</keyword>
<dbReference type="Gene3D" id="3.40.50.1000">
    <property type="entry name" value="HAD superfamily/HAD-like"/>
    <property type="match status" value="1"/>
</dbReference>
<dbReference type="InterPro" id="IPR001757">
    <property type="entry name" value="P_typ_ATPase"/>
</dbReference>
<dbReference type="InterPro" id="IPR036163">
    <property type="entry name" value="HMA_dom_sf"/>
</dbReference>
<dbReference type="SUPFAM" id="SSF81653">
    <property type="entry name" value="Calcium ATPase, transduction domain A"/>
    <property type="match status" value="1"/>
</dbReference>
<keyword evidence="5" id="KW-0597">Phosphoprotein</keyword>
<dbReference type="InterPro" id="IPR023298">
    <property type="entry name" value="ATPase_P-typ_TM_dom_sf"/>
</dbReference>
<dbReference type="SUPFAM" id="SSF56784">
    <property type="entry name" value="HAD-like"/>
    <property type="match status" value="1"/>
</dbReference>
<feature type="domain" description="Putative metal-binding" evidence="16">
    <location>
        <begin position="5"/>
        <end position="50"/>
    </location>
</feature>
<organism evidence="17 18">
    <name type="scientific">Haloferula helveola</name>
    <dbReference type="NCBI Taxonomy" id="490095"/>
    <lineage>
        <taxon>Bacteria</taxon>
        <taxon>Pseudomonadati</taxon>
        <taxon>Verrucomicrobiota</taxon>
        <taxon>Verrucomicrobiia</taxon>
        <taxon>Verrucomicrobiales</taxon>
        <taxon>Verrucomicrobiaceae</taxon>
        <taxon>Haloferula</taxon>
    </lineage>
</organism>
<keyword evidence="7" id="KW-0479">Metal-binding</keyword>
<keyword evidence="10 14" id="KW-1133">Transmembrane helix</keyword>
<keyword evidence="4" id="KW-1003">Cell membrane</keyword>
<feature type="transmembrane region" description="Helical" evidence="14">
    <location>
        <begin position="165"/>
        <end position="186"/>
    </location>
</feature>
<evidence type="ECO:0000256" key="9">
    <source>
        <dbReference type="ARBA" id="ARBA00022967"/>
    </source>
</evidence>
<feature type="transmembrane region" description="Helical" evidence="14">
    <location>
        <begin position="401"/>
        <end position="421"/>
    </location>
</feature>
<evidence type="ECO:0000256" key="14">
    <source>
        <dbReference type="SAM" id="Phobius"/>
    </source>
</evidence>
<reference evidence="17 18" key="1">
    <citation type="submission" date="2021-06" db="EMBL/GenBank/DDBJ databases">
        <title>Complete genome of Haloferula helveola possessing various polysaccharide degrading enzymes.</title>
        <authorList>
            <person name="Takami H."/>
            <person name="Huang C."/>
            <person name="Hamasaki K."/>
        </authorList>
    </citation>
    <scope>NUCLEOTIDE SEQUENCE [LARGE SCALE GENOMIC DNA]</scope>
    <source>
        <strain evidence="17 18">CN-1</strain>
    </source>
</reference>
<dbReference type="Pfam" id="PF00122">
    <property type="entry name" value="E1-E2_ATPase"/>
    <property type="match status" value="1"/>
</dbReference>
<dbReference type="InterPro" id="IPR059000">
    <property type="entry name" value="ATPase_P-type_domA"/>
</dbReference>
<evidence type="ECO:0000256" key="8">
    <source>
        <dbReference type="ARBA" id="ARBA00022842"/>
    </source>
</evidence>
<dbReference type="InterPro" id="IPR023299">
    <property type="entry name" value="ATPase_P-typ_cyto_dom_N"/>
</dbReference>
<evidence type="ECO:0000256" key="12">
    <source>
        <dbReference type="ARBA" id="ARBA00023136"/>
    </source>
</evidence>
<feature type="domain" description="P-type ATPase A" evidence="15">
    <location>
        <begin position="298"/>
        <end position="389"/>
    </location>
</feature>
<dbReference type="InterPro" id="IPR036412">
    <property type="entry name" value="HAD-like_sf"/>
</dbReference>
<evidence type="ECO:0000259" key="15">
    <source>
        <dbReference type="Pfam" id="PF00122"/>
    </source>
</evidence>
<dbReference type="SUPFAM" id="SSF55008">
    <property type="entry name" value="HMA, heavy metal-associated domain"/>
    <property type="match status" value="1"/>
</dbReference>
<accession>A0ABM7REI1</accession>
<dbReference type="PANTHER" id="PTHR43520:SF5">
    <property type="entry name" value="CATION-TRANSPORTING P-TYPE ATPASE-RELATED"/>
    <property type="match status" value="1"/>
</dbReference>
<dbReference type="Pfam" id="PF00702">
    <property type="entry name" value="Hydrolase"/>
    <property type="match status" value="1"/>
</dbReference>
<evidence type="ECO:0000256" key="4">
    <source>
        <dbReference type="ARBA" id="ARBA00022475"/>
    </source>
</evidence>
<dbReference type="InterPro" id="IPR021993">
    <property type="entry name" value="ATPase-cat-bd"/>
</dbReference>
<sequence length="801" mass="85891">MSTTCDHCGTAFVPVRDEDRYCCKGCECVAAMIRDSGNERFYDLRGNSRLDPVKGRPFENHDFGWLDAGIIKAEEDPKAGVATLDCSLEGLSCVACVWLVERLFEQHPGAVRAVSNPARGSLHLEWKPGECDVPAFAKELVSFGYTPAPATSSVRHDDHGLATRTGLCFAFALNAMGFSLPTYLGMSEDFEFASLFGLITFLSATLSMLVGGSWFIVRAWRALRLREIHIDLPISLGLVAAYAGSIVGWMSSVSGLLYFDFVCTFVFLMLGGRWLQTLAVEKNRRRIARRSPVPESVRRDGVMVAVADLRVGDGFEVEAGRAVPVASILQSDEAEFSLEWIRGESDAVAFRSGANLPAGAIVIGRSGVRVRALETWNESLLARLTAEVEPDRGSPALQRLLRIYLVVVILTGLGGFAWWLPVAGFGVALQVMISVFVVSCPCALGVAIPFADERASRLAAQLGAFVRNGALWGRLGKVRQIVFDKTGTLTLERPVLESRDQLAGLDDESAGALARLTAGSCHPVARSLIEGLGPRGQQLLSMHRADAPTETPGMGVSVEIDGDEWSLGRAGWRAEAESGTTVLSRSGIAVASFAFRDALRPDARSIRQWLSSRGFGLHILSGDHPAKVSELAAELGMDPDCAHGGLSPDEKAAWMEKIDRDDTLYLGDGANDSLAFDRAYVTGTPVADRSLLEKKADFFSLGDGLGWLPGLFEVARARSAGIRRAFGFTLIYNLAAVGFCLAGHMSPLLAAILMPISSVISITLAGTARVAAEGRSGKTSSAKNEACPNLPTLPDASTSAC</sequence>
<feature type="transmembrane region" description="Helical" evidence="14">
    <location>
        <begin position="427"/>
        <end position="451"/>
    </location>
</feature>
<gene>
    <name evidence="17" type="ORF">HAHE_39640</name>
</gene>
<dbReference type="InterPro" id="IPR008250">
    <property type="entry name" value="ATPase_P-typ_transduc_dom_A_sf"/>
</dbReference>
<dbReference type="Gene3D" id="2.70.150.10">
    <property type="entry name" value="Calcium-transporting ATPase, cytoplasmic transduction domain A"/>
    <property type="match status" value="1"/>
</dbReference>
<feature type="region of interest" description="Disordered" evidence="13">
    <location>
        <begin position="775"/>
        <end position="801"/>
    </location>
</feature>
<dbReference type="Gene3D" id="3.40.1110.10">
    <property type="entry name" value="Calcium-transporting ATPase, cytoplasmic domain N"/>
    <property type="match status" value="1"/>
</dbReference>
<feature type="transmembrane region" description="Helical" evidence="14">
    <location>
        <begin position="751"/>
        <end position="772"/>
    </location>
</feature>
<evidence type="ECO:0000313" key="17">
    <source>
        <dbReference type="EMBL" id="BCX50056.1"/>
    </source>
</evidence>
<dbReference type="InterPro" id="IPR018303">
    <property type="entry name" value="ATPase_P-typ_P_site"/>
</dbReference>
<evidence type="ECO:0000256" key="3">
    <source>
        <dbReference type="ARBA" id="ARBA00022448"/>
    </source>
</evidence>
<evidence type="ECO:0000256" key="11">
    <source>
        <dbReference type="ARBA" id="ARBA00023065"/>
    </source>
</evidence>
<proteinExistence type="inferred from homology"/>
<evidence type="ECO:0000313" key="18">
    <source>
        <dbReference type="Proteomes" id="UP001374893"/>
    </source>
</evidence>
<comment type="similarity">
    <text evidence="2">Belongs to the cation transport ATPase (P-type) (TC 3.A.3) family. Type IB subfamily.</text>
</comment>
<evidence type="ECO:0000256" key="1">
    <source>
        <dbReference type="ARBA" id="ARBA00004651"/>
    </source>
</evidence>
<keyword evidence="11" id="KW-0406">Ion transport</keyword>
<feature type="transmembrane region" description="Helical" evidence="14">
    <location>
        <begin position="192"/>
        <end position="217"/>
    </location>
</feature>
<name>A0ABM7REI1_9BACT</name>
<feature type="transmembrane region" description="Helical" evidence="14">
    <location>
        <begin position="256"/>
        <end position="275"/>
    </location>
</feature>
<evidence type="ECO:0000256" key="2">
    <source>
        <dbReference type="ARBA" id="ARBA00006024"/>
    </source>
</evidence>
<dbReference type="PROSITE" id="PS00154">
    <property type="entry name" value="ATPASE_E1_E2"/>
    <property type="match status" value="1"/>
</dbReference>
<dbReference type="SUPFAM" id="SSF81665">
    <property type="entry name" value="Calcium ATPase, transmembrane domain M"/>
    <property type="match status" value="1"/>
</dbReference>
<dbReference type="NCBIfam" id="TIGR01494">
    <property type="entry name" value="ATPase_P-type"/>
    <property type="match status" value="1"/>
</dbReference>
<feature type="transmembrane region" description="Helical" evidence="14">
    <location>
        <begin position="725"/>
        <end position="745"/>
    </location>
</feature>
<keyword evidence="9" id="KW-1278">Translocase</keyword>
<evidence type="ECO:0000256" key="5">
    <source>
        <dbReference type="ARBA" id="ARBA00022553"/>
    </source>
</evidence>
<evidence type="ECO:0000256" key="7">
    <source>
        <dbReference type="ARBA" id="ARBA00022723"/>
    </source>
</evidence>
<evidence type="ECO:0000259" key="16">
    <source>
        <dbReference type="Pfam" id="PF12156"/>
    </source>
</evidence>
<evidence type="ECO:0000256" key="6">
    <source>
        <dbReference type="ARBA" id="ARBA00022692"/>
    </source>
</evidence>
<dbReference type="EMBL" id="AP024702">
    <property type="protein sequence ID" value="BCX50056.1"/>
    <property type="molecule type" value="Genomic_DNA"/>
</dbReference>
<keyword evidence="3" id="KW-0813">Transport</keyword>
<evidence type="ECO:0000256" key="13">
    <source>
        <dbReference type="SAM" id="MobiDB-lite"/>
    </source>
</evidence>
<protein>
    <submittedName>
        <fullName evidence="17">Copper-translocating P-type ATPase</fullName>
    </submittedName>
</protein>
<keyword evidence="6 14" id="KW-0812">Transmembrane</keyword>
<keyword evidence="12 14" id="KW-0472">Membrane</keyword>
<feature type="transmembrane region" description="Helical" evidence="14">
    <location>
        <begin position="229"/>
        <end position="250"/>
    </location>
</feature>